<organism evidence="1 2">
    <name type="scientific">Marinimicrococcus flavescens</name>
    <dbReference type="NCBI Taxonomy" id="3031815"/>
    <lineage>
        <taxon>Bacteria</taxon>
        <taxon>Pseudomonadati</taxon>
        <taxon>Pseudomonadota</taxon>
        <taxon>Alphaproteobacteria</taxon>
        <taxon>Geminicoccales</taxon>
        <taxon>Geminicoccaceae</taxon>
        <taxon>Marinimicrococcus</taxon>
    </lineage>
</organism>
<keyword evidence="2" id="KW-1185">Reference proteome</keyword>
<dbReference type="RefSeq" id="WP_327788983.1">
    <property type="nucleotide sequence ID" value="NZ_JARGEQ010000091.1"/>
</dbReference>
<proteinExistence type="predicted"/>
<dbReference type="SMART" id="SM01101">
    <property type="entry name" value="CRISPR_assoc"/>
    <property type="match status" value="1"/>
</dbReference>
<protein>
    <submittedName>
        <fullName evidence="1">Type I-E CRISPR-associated protein Cas6/Cse3/CasE</fullName>
    </submittedName>
</protein>
<dbReference type="Proteomes" id="UP001301140">
    <property type="component" value="Unassembled WGS sequence"/>
</dbReference>
<dbReference type="NCBIfam" id="TIGR01907">
    <property type="entry name" value="casE_Cse3"/>
    <property type="match status" value="1"/>
</dbReference>
<accession>A0AAP4D4V3</accession>
<dbReference type="EMBL" id="JARGEQ010000091">
    <property type="protein sequence ID" value="MDF1586567.1"/>
    <property type="molecule type" value="Genomic_DNA"/>
</dbReference>
<dbReference type="AlphaFoldDB" id="A0AAP4D4V3"/>
<gene>
    <name evidence="1" type="primary">cas6e</name>
    <name evidence="1" type="ORF">PZ740_09235</name>
</gene>
<evidence type="ECO:0000313" key="1">
    <source>
        <dbReference type="EMBL" id="MDF1586567.1"/>
    </source>
</evidence>
<dbReference type="Pfam" id="PF08798">
    <property type="entry name" value="CRISPR_assoc"/>
    <property type="match status" value="1"/>
</dbReference>
<dbReference type="InterPro" id="IPR010179">
    <property type="entry name" value="CRISPR-assoc_prot_Cse3"/>
</dbReference>
<evidence type="ECO:0000313" key="2">
    <source>
        <dbReference type="Proteomes" id="UP001301140"/>
    </source>
</evidence>
<reference evidence="1 2" key="1">
    <citation type="submission" date="2023-03" db="EMBL/GenBank/DDBJ databases">
        <title>YIM 152171 draft genome.</title>
        <authorList>
            <person name="Yang Z."/>
        </authorList>
    </citation>
    <scope>NUCLEOTIDE SEQUENCE [LARGE SCALE GENOMIC DNA]</scope>
    <source>
        <strain evidence="1 2">YIM 152171</strain>
    </source>
</reference>
<sequence>MDLNLVQLRPDLAALFRFAHARGLPDHDPGYLLHRALRDAFGGAAPQPFRLLEPPAAPPRLLGYGPAGEAALRDAVALAEPDLDRIFPPGEIASKPMPQRFAAGTTLGFEVRLCPLVRGKTEEGRLREQDAFLHRAQASPDEPLARETVYAAWLKDKLAAGGALLEEARMTRFSLAPLVRRSHASPGGRTNTPEGTARRLLAREGGAARRPDAVLAGRLRIDDPGTFQALLARGVGRHRAFGFGMLLLRRADG</sequence>
<dbReference type="SUPFAM" id="SSF117987">
    <property type="entry name" value="CRISPR-associated protein"/>
    <property type="match status" value="1"/>
</dbReference>
<comment type="caution">
    <text evidence="1">The sequence shown here is derived from an EMBL/GenBank/DDBJ whole genome shotgun (WGS) entry which is preliminary data.</text>
</comment>
<name>A0AAP4D4V3_9PROT</name>
<dbReference type="Gene3D" id="3.30.70.1210">
    <property type="entry name" value="Crispr-associated protein, domain 2"/>
    <property type="match status" value="1"/>
</dbReference>